<dbReference type="PROSITE" id="PS50112">
    <property type="entry name" value="PAS"/>
    <property type="match status" value="1"/>
</dbReference>
<proteinExistence type="predicted"/>
<dbReference type="InterPro" id="IPR000160">
    <property type="entry name" value="GGDEF_dom"/>
</dbReference>
<dbReference type="CDD" id="cd01949">
    <property type="entry name" value="GGDEF"/>
    <property type="match status" value="1"/>
</dbReference>
<dbReference type="PROSITE" id="PS50887">
    <property type="entry name" value="GGDEF"/>
    <property type="match status" value="1"/>
</dbReference>
<evidence type="ECO:0000313" key="4">
    <source>
        <dbReference type="EMBL" id="AFU02752.1"/>
    </source>
</evidence>
<dbReference type="PROSITE" id="PS50113">
    <property type="entry name" value="PAC"/>
    <property type="match status" value="1"/>
</dbReference>
<dbReference type="RefSeq" id="WP_014985607.1">
    <property type="nucleotide sequence ID" value="NC_018681.1"/>
</dbReference>
<dbReference type="STRING" id="1133849.O3I_023985"/>
<dbReference type="NCBIfam" id="TIGR00229">
    <property type="entry name" value="sensory_box"/>
    <property type="match status" value="1"/>
</dbReference>
<evidence type="ECO:0000259" key="2">
    <source>
        <dbReference type="PROSITE" id="PS50113"/>
    </source>
</evidence>
<dbReference type="SMART" id="SM00086">
    <property type="entry name" value="PAC"/>
    <property type="match status" value="1"/>
</dbReference>
<dbReference type="eggNOG" id="COG2199">
    <property type="taxonomic scope" value="Bacteria"/>
</dbReference>
<dbReference type="SUPFAM" id="SSF55073">
    <property type="entry name" value="Nucleotide cyclase"/>
    <property type="match status" value="1"/>
</dbReference>
<dbReference type="HOGENOM" id="CLU_000445_11_4_11"/>
<gene>
    <name evidence="4" type="ORF">O3I_023985</name>
</gene>
<dbReference type="Pfam" id="PF08448">
    <property type="entry name" value="PAS_4"/>
    <property type="match status" value="1"/>
</dbReference>
<dbReference type="Gene3D" id="3.30.450.20">
    <property type="entry name" value="PAS domain"/>
    <property type="match status" value="1"/>
</dbReference>
<accession>K0EZ31</accession>
<evidence type="ECO:0000259" key="3">
    <source>
        <dbReference type="PROSITE" id="PS50887"/>
    </source>
</evidence>
<dbReference type="PANTHER" id="PTHR44757:SF2">
    <property type="entry name" value="BIOFILM ARCHITECTURE MAINTENANCE PROTEIN MBAA"/>
    <property type="match status" value="1"/>
</dbReference>
<dbReference type="InterPro" id="IPR001610">
    <property type="entry name" value="PAC"/>
</dbReference>
<keyword evidence="5" id="KW-1185">Reference proteome</keyword>
<dbReference type="InterPro" id="IPR013656">
    <property type="entry name" value="PAS_4"/>
</dbReference>
<feature type="domain" description="GGDEF" evidence="3">
    <location>
        <begin position="284"/>
        <end position="418"/>
    </location>
</feature>
<feature type="domain" description="PAC" evidence="2">
    <location>
        <begin position="201"/>
        <end position="253"/>
    </location>
</feature>
<dbReference type="EMBL" id="CP003876">
    <property type="protein sequence ID" value="AFU02752.1"/>
    <property type="molecule type" value="Genomic_DNA"/>
</dbReference>
<organism evidence="4 5">
    <name type="scientific">Nocardia brasiliensis (strain ATCC 700358 / HUJEG-1)</name>
    <dbReference type="NCBI Taxonomy" id="1133849"/>
    <lineage>
        <taxon>Bacteria</taxon>
        <taxon>Bacillati</taxon>
        <taxon>Actinomycetota</taxon>
        <taxon>Actinomycetes</taxon>
        <taxon>Mycobacteriales</taxon>
        <taxon>Nocardiaceae</taxon>
        <taxon>Nocardia</taxon>
    </lineage>
</organism>
<dbReference type="NCBIfam" id="TIGR00254">
    <property type="entry name" value="GGDEF"/>
    <property type="match status" value="1"/>
</dbReference>
<dbReference type="AlphaFoldDB" id="K0EZ31"/>
<protein>
    <submittedName>
        <fullName evidence="4">PAS/PAC sensor-containing diguanylate cyclase/phosphodiesterase</fullName>
    </submittedName>
</protein>
<dbReference type="Pfam" id="PF00990">
    <property type="entry name" value="GGDEF"/>
    <property type="match status" value="1"/>
</dbReference>
<evidence type="ECO:0000259" key="1">
    <source>
        <dbReference type="PROSITE" id="PS50112"/>
    </source>
</evidence>
<dbReference type="InterPro" id="IPR043128">
    <property type="entry name" value="Rev_trsase/Diguanyl_cyclase"/>
</dbReference>
<dbReference type="InterPro" id="IPR029787">
    <property type="entry name" value="Nucleotide_cyclase"/>
</dbReference>
<reference evidence="4 5" key="1">
    <citation type="journal article" date="2012" name="J. Bacteriol.">
        <title>Complete genome sequence of Nocardia brasiliensis HUJEG-1.</title>
        <authorList>
            <person name="Vera-Cabrera L."/>
            <person name="Ortiz-Lopez R."/>
            <person name="Elizondo-Gonzalez R."/>
            <person name="Perez-Maya A.A."/>
            <person name="Ocampo-Candiani J."/>
        </authorList>
    </citation>
    <scope>NUCLEOTIDE SEQUENCE [LARGE SCALE GENOMIC DNA]</scope>
    <source>
        <strain evidence="5">ATCC 700358</strain>
    </source>
</reference>
<sequence length="425" mass="46103">MRETEWVVLARTWWRALTSAVPTPEDRIQILPLLTDAVEQLAAALSTEAFDVDVGTRVGARLAHARIAPGPALSDSARVLSELATRCPHPDAPGRLAALLVALGHGHSQAWLPRTAGAEQPMHQSTDDRFRVVFDNAAIAIAVGDTEGTLLEANQGLADMIGVPIEALRGISVYDFAHPEDRDEIRALVYQQLVPAGRGTSRIERRLLRADGSYGWASFAITFVKGTAGQSDYLLAVGADVTEQHQLRDELHRQARHDPLTGLPNRRHLLEQIDRIVATSGPRDRAGLCYADLDRFKQINDRYGHGVGDQVLSAIGDRFRRGVQQHDCTIARLGGDEFVALIPPPADDRLVGAVARDMLDALTAPIALHDRRVRVTASIGAVLTDASTMAASTLLDAADERLLRAKANGANCWVLRDVQHDSCGS</sequence>
<dbReference type="InterPro" id="IPR035965">
    <property type="entry name" value="PAS-like_dom_sf"/>
</dbReference>
<dbReference type="SMART" id="SM00091">
    <property type="entry name" value="PAS"/>
    <property type="match status" value="1"/>
</dbReference>
<dbReference type="Gene3D" id="3.30.70.270">
    <property type="match status" value="1"/>
</dbReference>
<dbReference type="Proteomes" id="UP000006304">
    <property type="component" value="Chromosome"/>
</dbReference>
<feature type="domain" description="PAS" evidence="1">
    <location>
        <begin position="126"/>
        <end position="197"/>
    </location>
</feature>
<dbReference type="CDD" id="cd00130">
    <property type="entry name" value="PAS"/>
    <property type="match status" value="1"/>
</dbReference>
<dbReference type="InterPro" id="IPR000014">
    <property type="entry name" value="PAS"/>
</dbReference>
<dbReference type="SMART" id="SM00267">
    <property type="entry name" value="GGDEF"/>
    <property type="match status" value="1"/>
</dbReference>
<name>K0EZ31_NOCB7</name>
<dbReference type="InterPro" id="IPR000700">
    <property type="entry name" value="PAS-assoc_C"/>
</dbReference>
<dbReference type="InterPro" id="IPR052155">
    <property type="entry name" value="Biofilm_reg_signaling"/>
</dbReference>
<dbReference type="SUPFAM" id="SSF55785">
    <property type="entry name" value="PYP-like sensor domain (PAS domain)"/>
    <property type="match status" value="1"/>
</dbReference>
<evidence type="ECO:0000313" key="5">
    <source>
        <dbReference type="Proteomes" id="UP000006304"/>
    </source>
</evidence>
<dbReference type="PANTHER" id="PTHR44757">
    <property type="entry name" value="DIGUANYLATE CYCLASE DGCP"/>
    <property type="match status" value="1"/>
</dbReference>
<dbReference type="KEGG" id="nbr:O3I_023985"/>